<evidence type="ECO:0000256" key="4">
    <source>
        <dbReference type="ARBA" id="ARBA00022825"/>
    </source>
</evidence>
<evidence type="ECO:0000256" key="3">
    <source>
        <dbReference type="ARBA" id="ARBA00022801"/>
    </source>
</evidence>
<dbReference type="InterPro" id="IPR009003">
    <property type="entry name" value="Peptidase_S1_PA"/>
</dbReference>
<dbReference type="PRINTS" id="PR00722">
    <property type="entry name" value="CHYMOTRYPSIN"/>
</dbReference>
<dbReference type="EMBL" id="JASAOG010000002">
    <property type="protein sequence ID" value="KAK0069916.1"/>
    <property type="molecule type" value="Genomic_DNA"/>
</dbReference>
<comment type="caution">
    <text evidence="9">The sequence shown here is derived from an EMBL/GenBank/DDBJ whole genome shotgun (WGS) entry which is preliminary data.</text>
</comment>
<gene>
    <name evidence="9" type="ORF">Bpfe_001093</name>
</gene>
<dbReference type="InterPro" id="IPR001314">
    <property type="entry name" value="Peptidase_S1A"/>
</dbReference>
<evidence type="ECO:0000313" key="10">
    <source>
        <dbReference type="Proteomes" id="UP001233172"/>
    </source>
</evidence>
<protein>
    <submittedName>
        <fullName evidence="9">Fibrinolytic enzyme isozyme C</fullName>
    </submittedName>
</protein>
<name>A0AAD8CBJ1_BIOPF</name>
<dbReference type="PANTHER" id="PTHR24252">
    <property type="entry name" value="ACROSIN-RELATED"/>
    <property type="match status" value="1"/>
</dbReference>
<dbReference type="InterPro" id="IPR018114">
    <property type="entry name" value="TRYPSIN_HIS"/>
</dbReference>
<evidence type="ECO:0000256" key="6">
    <source>
        <dbReference type="RuleBase" id="RU363034"/>
    </source>
</evidence>
<dbReference type="GO" id="GO:0004252">
    <property type="term" value="F:serine-type endopeptidase activity"/>
    <property type="evidence" value="ECO:0007669"/>
    <property type="project" value="InterPro"/>
</dbReference>
<organism evidence="9 10">
    <name type="scientific">Biomphalaria pfeifferi</name>
    <name type="common">Bloodfluke planorb</name>
    <name type="synonym">Freshwater snail</name>
    <dbReference type="NCBI Taxonomy" id="112525"/>
    <lineage>
        <taxon>Eukaryota</taxon>
        <taxon>Metazoa</taxon>
        <taxon>Spiralia</taxon>
        <taxon>Lophotrochozoa</taxon>
        <taxon>Mollusca</taxon>
        <taxon>Gastropoda</taxon>
        <taxon>Heterobranchia</taxon>
        <taxon>Euthyneura</taxon>
        <taxon>Panpulmonata</taxon>
        <taxon>Hygrophila</taxon>
        <taxon>Lymnaeoidea</taxon>
        <taxon>Planorbidae</taxon>
        <taxon>Biomphalaria</taxon>
    </lineage>
</organism>
<dbReference type="Pfam" id="PF00089">
    <property type="entry name" value="Trypsin"/>
    <property type="match status" value="1"/>
</dbReference>
<dbReference type="SUPFAM" id="SSF50494">
    <property type="entry name" value="Trypsin-like serine proteases"/>
    <property type="match status" value="1"/>
</dbReference>
<dbReference type="PROSITE" id="PS00135">
    <property type="entry name" value="TRYPSIN_SER"/>
    <property type="match status" value="1"/>
</dbReference>
<dbReference type="GO" id="GO:0006508">
    <property type="term" value="P:proteolysis"/>
    <property type="evidence" value="ECO:0007669"/>
    <property type="project" value="UniProtKB-KW"/>
</dbReference>
<dbReference type="AlphaFoldDB" id="A0AAD8CBJ1"/>
<keyword evidence="10" id="KW-1185">Reference proteome</keyword>
<dbReference type="SMART" id="SM00020">
    <property type="entry name" value="Tryp_SPc"/>
    <property type="match status" value="1"/>
</dbReference>
<keyword evidence="1 6" id="KW-0645">Protease</keyword>
<dbReference type="InterPro" id="IPR043504">
    <property type="entry name" value="Peptidase_S1_PA_chymotrypsin"/>
</dbReference>
<reference evidence="9" key="2">
    <citation type="submission" date="2023-04" db="EMBL/GenBank/DDBJ databases">
        <authorList>
            <person name="Bu L."/>
            <person name="Lu L."/>
            <person name="Laidemitt M.R."/>
            <person name="Zhang S.M."/>
            <person name="Mutuku M."/>
            <person name="Mkoji G."/>
            <person name="Steinauer M."/>
            <person name="Loker E.S."/>
        </authorList>
    </citation>
    <scope>NUCLEOTIDE SEQUENCE</scope>
    <source>
        <strain evidence="9">KasaAsao</strain>
        <tissue evidence="9">Whole Snail</tissue>
    </source>
</reference>
<evidence type="ECO:0000313" key="9">
    <source>
        <dbReference type="EMBL" id="KAK0069916.1"/>
    </source>
</evidence>
<evidence type="ECO:0000256" key="1">
    <source>
        <dbReference type="ARBA" id="ARBA00022670"/>
    </source>
</evidence>
<evidence type="ECO:0000256" key="5">
    <source>
        <dbReference type="ARBA" id="ARBA00023157"/>
    </source>
</evidence>
<dbReference type="PROSITE" id="PS00134">
    <property type="entry name" value="TRYPSIN_HIS"/>
    <property type="match status" value="1"/>
</dbReference>
<dbReference type="FunFam" id="2.40.10.10:FF:000120">
    <property type="entry name" value="Putative serine protease"/>
    <property type="match status" value="1"/>
</dbReference>
<keyword evidence="5" id="KW-1015">Disulfide bond</keyword>
<keyword evidence="3 6" id="KW-0378">Hydrolase</keyword>
<dbReference type="InterPro" id="IPR001254">
    <property type="entry name" value="Trypsin_dom"/>
</dbReference>
<dbReference type="PROSITE" id="PS50240">
    <property type="entry name" value="TRYPSIN_DOM"/>
    <property type="match status" value="1"/>
</dbReference>
<keyword evidence="2 7" id="KW-0732">Signal</keyword>
<dbReference type="PANTHER" id="PTHR24252:SF7">
    <property type="entry name" value="HYALIN"/>
    <property type="match status" value="1"/>
</dbReference>
<feature type="signal peptide" evidence="7">
    <location>
        <begin position="1"/>
        <end position="15"/>
    </location>
</feature>
<dbReference type="InterPro" id="IPR033116">
    <property type="entry name" value="TRYPSIN_SER"/>
</dbReference>
<dbReference type="Proteomes" id="UP001233172">
    <property type="component" value="Unassembled WGS sequence"/>
</dbReference>
<evidence type="ECO:0000256" key="2">
    <source>
        <dbReference type="ARBA" id="ARBA00022729"/>
    </source>
</evidence>
<sequence length="263" mass="28668">MELIVFLSLLATGLAAPSTRIVNGDNAQLFDHPYQVSLQAYSFNSWYHTCGAVLVAPDKVVTAAHCVDKKQARNLRVVVGVHNLFDPPNEYQQTVAVASFRMHENYNGNGNGYPNDIAVLTLFTPVTYNRNVQPAKLANEGVSYANTSCIISGWGQTSGSGGSPNTLQQAYILKISRAECNALWSRYGVTITDKHICVYERDGETGGRPSSCMGDSGGPMMCGNKKDEFAGVTSWGVSTCSGDLPSVYTRISEYRTWLDPQIY</sequence>
<feature type="domain" description="Peptidase S1" evidence="8">
    <location>
        <begin position="21"/>
        <end position="263"/>
    </location>
</feature>
<keyword evidence="4 6" id="KW-0720">Serine protease</keyword>
<accession>A0AAD8CBJ1</accession>
<dbReference type="CDD" id="cd00190">
    <property type="entry name" value="Tryp_SPc"/>
    <property type="match status" value="1"/>
</dbReference>
<feature type="chain" id="PRO_5042109619" evidence="7">
    <location>
        <begin position="16"/>
        <end position="263"/>
    </location>
</feature>
<proteinExistence type="predicted"/>
<evidence type="ECO:0000256" key="7">
    <source>
        <dbReference type="SAM" id="SignalP"/>
    </source>
</evidence>
<reference evidence="9" key="1">
    <citation type="journal article" date="2023" name="PLoS Negl. Trop. Dis.">
        <title>A genome sequence for Biomphalaria pfeifferi, the major vector snail for the human-infecting parasite Schistosoma mansoni.</title>
        <authorList>
            <person name="Bu L."/>
            <person name="Lu L."/>
            <person name="Laidemitt M.R."/>
            <person name="Zhang S.M."/>
            <person name="Mutuku M."/>
            <person name="Mkoji G."/>
            <person name="Steinauer M."/>
            <person name="Loker E.S."/>
        </authorList>
    </citation>
    <scope>NUCLEOTIDE SEQUENCE</scope>
    <source>
        <strain evidence="9">KasaAsao</strain>
    </source>
</reference>
<dbReference type="Gene3D" id="2.40.10.10">
    <property type="entry name" value="Trypsin-like serine proteases"/>
    <property type="match status" value="2"/>
</dbReference>
<evidence type="ECO:0000259" key="8">
    <source>
        <dbReference type="PROSITE" id="PS50240"/>
    </source>
</evidence>